<dbReference type="Proteomes" id="UP001152484">
    <property type="component" value="Unassembled WGS sequence"/>
</dbReference>
<dbReference type="EMBL" id="CAMAPE010000010">
    <property type="protein sequence ID" value="CAH9076859.1"/>
    <property type="molecule type" value="Genomic_DNA"/>
</dbReference>
<sequence length="159" mass="18256">MHMCTSTGCGLRTLPGCSNLAYTSSEMEALFLTMLKGQRWNENKESKAKIHAWHDCELLSYLTTYGVLMVQMRDLISCDIEVENVRISKKFSWQCLESWWLGAASKSTLLGLLFYGVICWSIWKTYCSLNWGNEIVEATMVTPYCKKKFAKKYRGSKCT</sequence>
<dbReference type="AlphaFoldDB" id="A0A9P0YV75"/>
<name>A0A9P0YV75_CUSEU</name>
<evidence type="ECO:0000313" key="2">
    <source>
        <dbReference type="Proteomes" id="UP001152484"/>
    </source>
</evidence>
<organism evidence="1 2">
    <name type="scientific">Cuscuta europaea</name>
    <name type="common">European dodder</name>
    <dbReference type="NCBI Taxonomy" id="41803"/>
    <lineage>
        <taxon>Eukaryota</taxon>
        <taxon>Viridiplantae</taxon>
        <taxon>Streptophyta</taxon>
        <taxon>Embryophyta</taxon>
        <taxon>Tracheophyta</taxon>
        <taxon>Spermatophyta</taxon>
        <taxon>Magnoliopsida</taxon>
        <taxon>eudicotyledons</taxon>
        <taxon>Gunneridae</taxon>
        <taxon>Pentapetalae</taxon>
        <taxon>asterids</taxon>
        <taxon>lamiids</taxon>
        <taxon>Solanales</taxon>
        <taxon>Convolvulaceae</taxon>
        <taxon>Cuscuteae</taxon>
        <taxon>Cuscuta</taxon>
        <taxon>Cuscuta subgen. Cuscuta</taxon>
    </lineage>
</organism>
<keyword evidence="2" id="KW-1185">Reference proteome</keyword>
<gene>
    <name evidence="1" type="ORF">CEURO_LOCUS6077</name>
</gene>
<reference evidence="1" key="1">
    <citation type="submission" date="2022-07" db="EMBL/GenBank/DDBJ databases">
        <authorList>
            <person name="Macas J."/>
            <person name="Novak P."/>
            <person name="Neumann P."/>
        </authorList>
    </citation>
    <scope>NUCLEOTIDE SEQUENCE</scope>
</reference>
<accession>A0A9P0YV75</accession>
<protein>
    <submittedName>
        <fullName evidence="1">Uncharacterized protein</fullName>
    </submittedName>
</protein>
<proteinExistence type="predicted"/>
<comment type="caution">
    <text evidence="1">The sequence shown here is derived from an EMBL/GenBank/DDBJ whole genome shotgun (WGS) entry which is preliminary data.</text>
</comment>
<evidence type="ECO:0000313" key="1">
    <source>
        <dbReference type="EMBL" id="CAH9076859.1"/>
    </source>
</evidence>